<sequence>MFERSHRDFHKVLCDLPDELLVKVLLNLDGYSLLQAQRTNVRLCRLIRDEKALQYSSELSIAGMEDGPESAPFTVEERMARLKDYVSAWEELKCRGQDAFTVRNPSLWAVTGGLVSYGEITPKTGSTKLVFRKLQSRTRCIHGQKWMHEVPVEVQLFTADLSQDLFVFASMRPSTTAHSRTLRIAFNHISTGGSHVKAKHPFIDHEVPFEPIPSEVLVCLNYVTISCKEFVELDHDVEDTDGGETVFFVYDWLTGELKYRIKDHIQYFTFLSHKDVLFMVTHKAQQFACMLVIVDVNNQHSPDRCSVTTTLLLPELLPGSKVPDVFVHSRPRFTPMSGFATSDRVPFRTAPESRLVAITIRFYPASPYIFCVPLSTIKPFMSNESRDVSKLADCIEHGIPWEKWGAKGSSIITDAGISDVCFTWGSRCVFPSIGRRHRARYIKVCDFNPLALKRRIGTTEVQLRGGSLQRFPLLVFDPNTISKGEDFVEDVTTSLPYWVGNAGKLHAQHVLILEDHLVFVNDGGDNEDEDEVYTINIYEIS</sequence>
<dbReference type="EMBL" id="ML170182">
    <property type="protein sequence ID" value="TDL21226.1"/>
    <property type="molecule type" value="Genomic_DNA"/>
</dbReference>
<dbReference type="InterPro" id="IPR001810">
    <property type="entry name" value="F-box_dom"/>
</dbReference>
<name>A0A4Y7Q1Q1_9AGAM</name>
<dbReference type="InterPro" id="IPR036047">
    <property type="entry name" value="F-box-like_dom_sf"/>
</dbReference>
<protein>
    <recommendedName>
        <fullName evidence="1">F-box domain-containing protein</fullName>
    </recommendedName>
</protein>
<dbReference type="PROSITE" id="PS50181">
    <property type="entry name" value="FBOX"/>
    <property type="match status" value="1"/>
</dbReference>
<dbReference type="VEuPathDB" id="FungiDB:BD410DRAFT_899044"/>
<gene>
    <name evidence="2" type="ORF">BD410DRAFT_899044</name>
</gene>
<dbReference type="Pfam" id="PF12937">
    <property type="entry name" value="F-box-like"/>
    <property type="match status" value="1"/>
</dbReference>
<evidence type="ECO:0000259" key="1">
    <source>
        <dbReference type="PROSITE" id="PS50181"/>
    </source>
</evidence>
<keyword evidence="3" id="KW-1185">Reference proteome</keyword>
<dbReference type="SUPFAM" id="SSF81383">
    <property type="entry name" value="F-box domain"/>
    <property type="match status" value="1"/>
</dbReference>
<dbReference type="AlphaFoldDB" id="A0A4Y7Q1Q1"/>
<organism evidence="2 3">
    <name type="scientific">Rickenella mellea</name>
    <dbReference type="NCBI Taxonomy" id="50990"/>
    <lineage>
        <taxon>Eukaryota</taxon>
        <taxon>Fungi</taxon>
        <taxon>Dikarya</taxon>
        <taxon>Basidiomycota</taxon>
        <taxon>Agaricomycotina</taxon>
        <taxon>Agaricomycetes</taxon>
        <taxon>Hymenochaetales</taxon>
        <taxon>Rickenellaceae</taxon>
        <taxon>Rickenella</taxon>
    </lineage>
</organism>
<feature type="domain" description="F-box" evidence="1">
    <location>
        <begin position="10"/>
        <end position="56"/>
    </location>
</feature>
<evidence type="ECO:0000313" key="2">
    <source>
        <dbReference type="EMBL" id="TDL21226.1"/>
    </source>
</evidence>
<dbReference type="STRING" id="50990.A0A4Y7Q1Q1"/>
<evidence type="ECO:0000313" key="3">
    <source>
        <dbReference type="Proteomes" id="UP000294933"/>
    </source>
</evidence>
<accession>A0A4Y7Q1Q1</accession>
<proteinExistence type="predicted"/>
<dbReference type="SMART" id="SM00256">
    <property type="entry name" value="FBOX"/>
    <property type="match status" value="1"/>
</dbReference>
<dbReference type="Proteomes" id="UP000294933">
    <property type="component" value="Unassembled WGS sequence"/>
</dbReference>
<reference evidence="2 3" key="1">
    <citation type="submission" date="2018-06" db="EMBL/GenBank/DDBJ databases">
        <title>A transcriptomic atlas of mushroom development highlights an independent origin of complex multicellularity.</title>
        <authorList>
            <consortium name="DOE Joint Genome Institute"/>
            <person name="Krizsan K."/>
            <person name="Almasi E."/>
            <person name="Merenyi Z."/>
            <person name="Sahu N."/>
            <person name="Viragh M."/>
            <person name="Koszo T."/>
            <person name="Mondo S."/>
            <person name="Kiss B."/>
            <person name="Balint B."/>
            <person name="Kues U."/>
            <person name="Barry K."/>
            <person name="Hegedus J.C."/>
            <person name="Henrissat B."/>
            <person name="Johnson J."/>
            <person name="Lipzen A."/>
            <person name="Ohm R."/>
            <person name="Nagy I."/>
            <person name="Pangilinan J."/>
            <person name="Yan J."/>
            <person name="Xiong Y."/>
            <person name="Grigoriev I.V."/>
            <person name="Hibbett D.S."/>
            <person name="Nagy L.G."/>
        </authorList>
    </citation>
    <scope>NUCLEOTIDE SEQUENCE [LARGE SCALE GENOMIC DNA]</scope>
    <source>
        <strain evidence="2 3">SZMC22713</strain>
    </source>
</reference>
<dbReference type="OrthoDB" id="2745718at2759"/>
<dbReference type="CDD" id="cd09917">
    <property type="entry name" value="F-box_SF"/>
    <property type="match status" value="1"/>
</dbReference>